<dbReference type="CDD" id="cd00688">
    <property type="entry name" value="ISOPREN_C2_like"/>
    <property type="match status" value="1"/>
</dbReference>
<keyword evidence="1" id="KW-0732">Signal</keyword>
<evidence type="ECO:0000313" key="3">
    <source>
        <dbReference type="Proteomes" id="UP001240447"/>
    </source>
</evidence>
<dbReference type="EMBL" id="JAUSQM010000001">
    <property type="protein sequence ID" value="MDP9823765.1"/>
    <property type="molecule type" value="Genomic_DNA"/>
</dbReference>
<protein>
    <recommendedName>
        <fullName evidence="4">Terpene cyclase/mutase family protein</fullName>
    </recommendedName>
</protein>
<evidence type="ECO:0000313" key="2">
    <source>
        <dbReference type="EMBL" id="MDP9823765.1"/>
    </source>
</evidence>
<sequence>MSHRPQSRRTSVRRAGVAAVAASVALTGALAGGVVAPASAAPLTAPASADPRPANAAAGWLASELGADGLLTYDSGFGDFRDVGLSIDAGLALAAAGGRTGAVSSILGGLEDALGSYIAYEDTRYAGSTAKAAAFVLETGNDPATFSADVDLVERLESHVLTDEPVAGRLADHFDPDSEFGADYANTIGQTFATRVLTTAGSDLADEVTGFLLDQQCEAGYFRLYFADQDAAGQTCDDAPPAGTPTADTTALAVIQLSAIEQPSDEVSEAIDDAVAWMLTQQQTGGGFLDNDTLNANTTGLAGWALAVAGEDAAAARAAGVLRALQGATIAPCIDALETDRGAVALDPAALAAGRKDGVTTATRGQWLRATAQAVPALAWAPAGGTAAVKAPEWARAGKQVAVRASGFAPGETVCVQVGANERQVTATVGGVVRASVPVQAKPARRVVRVVGDSGEQAQTRVKAIKAKKLRVQVAKRPLRAGAVQRIVVRGLAAGEPVRIFVRGKRIAAGTAGPKGAFQKRVRITKAGPARVRVVGQFPQLRKGAAAFRVVR</sequence>
<reference evidence="2 3" key="1">
    <citation type="submission" date="2023-07" db="EMBL/GenBank/DDBJ databases">
        <title>Sequencing the genomes of 1000 actinobacteria strains.</title>
        <authorList>
            <person name="Klenk H.-P."/>
        </authorList>
    </citation>
    <scope>NUCLEOTIDE SEQUENCE [LARGE SCALE GENOMIC DNA]</scope>
    <source>
        <strain evidence="2 3">GD13</strain>
    </source>
</reference>
<organism evidence="2 3">
    <name type="scientific">Nocardioides massiliensis</name>
    <dbReference type="NCBI Taxonomy" id="1325935"/>
    <lineage>
        <taxon>Bacteria</taxon>
        <taxon>Bacillati</taxon>
        <taxon>Actinomycetota</taxon>
        <taxon>Actinomycetes</taxon>
        <taxon>Propionibacteriales</taxon>
        <taxon>Nocardioidaceae</taxon>
        <taxon>Nocardioides</taxon>
    </lineage>
</organism>
<comment type="caution">
    <text evidence="2">The sequence shown here is derived from an EMBL/GenBank/DDBJ whole genome shotgun (WGS) entry which is preliminary data.</text>
</comment>
<dbReference type="PROSITE" id="PS51318">
    <property type="entry name" value="TAT"/>
    <property type="match status" value="1"/>
</dbReference>
<feature type="chain" id="PRO_5045802554" description="Terpene cyclase/mutase family protein" evidence="1">
    <location>
        <begin position="41"/>
        <end position="552"/>
    </location>
</feature>
<keyword evidence="3" id="KW-1185">Reference proteome</keyword>
<dbReference type="InterPro" id="IPR008930">
    <property type="entry name" value="Terpenoid_cyclase/PrenylTrfase"/>
</dbReference>
<accession>A0ABT9NTL4</accession>
<dbReference type="SUPFAM" id="SSF48239">
    <property type="entry name" value="Terpenoid cyclases/Protein prenyltransferases"/>
    <property type="match status" value="1"/>
</dbReference>
<evidence type="ECO:0000256" key="1">
    <source>
        <dbReference type="SAM" id="SignalP"/>
    </source>
</evidence>
<dbReference type="InterPro" id="IPR006311">
    <property type="entry name" value="TAT_signal"/>
</dbReference>
<dbReference type="Proteomes" id="UP001240447">
    <property type="component" value="Unassembled WGS sequence"/>
</dbReference>
<proteinExistence type="predicted"/>
<dbReference type="RefSeq" id="WP_068121901.1">
    <property type="nucleotide sequence ID" value="NZ_CCXJ01000445.1"/>
</dbReference>
<name>A0ABT9NTL4_9ACTN</name>
<gene>
    <name evidence="2" type="ORF">J2S59_003574</name>
</gene>
<evidence type="ECO:0008006" key="4">
    <source>
        <dbReference type="Google" id="ProtNLM"/>
    </source>
</evidence>
<dbReference type="Gene3D" id="1.50.10.20">
    <property type="match status" value="1"/>
</dbReference>
<feature type="signal peptide" evidence="1">
    <location>
        <begin position="1"/>
        <end position="40"/>
    </location>
</feature>